<dbReference type="AlphaFoldDB" id="A0A0V0R4G4"/>
<gene>
    <name evidence="1" type="ORF">PPERSA_04664</name>
</gene>
<keyword evidence="2" id="KW-1185">Reference proteome</keyword>
<dbReference type="Proteomes" id="UP000054937">
    <property type="component" value="Unassembled WGS sequence"/>
</dbReference>
<organism evidence="1 2">
    <name type="scientific">Pseudocohnilembus persalinus</name>
    <name type="common">Ciliate</name>
    <dbReference type="NCBI Taxonomy" id="266149"/>
    <lineage>
        <taxon>Eukaryota</taxon>
        <taxon>Sar</taxon>
        <taxon>Alveolata</taxon>
        <taxon>Ciliophora</taxon>
        <taxon>Intramacronucleata</taxon>
        <taxon>Oligohymenophorea</taxon>
        <taxon>Scuticociliatia</taxon>
        <taxon>Philasterida</taxon>
        <taxon>Pseudocohnilembidae</taxon>
        <taxon>Pseudocohnilembus</taxon>
    </lineage>
</organism>
<protein>
    <submittedName>
        <fullName evidence="1">Uncharacterized protein</fullName>
    </submittedName>
</protein>
<name>A0A0V0R4G4_PSEPJ</name>
<dbReference type="EMBL" id="LDAU01000051">
    <property type="protein sequence ID" value="KRX09358.1"/>
    <property type="molecule type" value="Genomic_DNA"/>
</dbReference>
<sequence>MYLDKKAKNLPNLDNLYNTISNIKVAKNPSNLVEPCQVNDKYNPRVAYQSQRMPLLPDPIEDFKLGIPEATQDIPFIHSLVSKGRLLRAANFSKQVPYNTKVHEDIFTQDQINSQNLTKKLNQKFGDPEVKQYVQPLGIHNHNTQFLNMPQPKKIQENQFVSRERNYDEQLMENIYKLQKEGNDQNIQKSVVFKNNMLQNVNQRQNILEQNQINSQKKRENQVIKKEDYIKQKQQEYEQKLQKKLAENAAKQHLIRTGQYNQQKPNNSDRYLEQQIKNRSKIVQNYLYG</sequence>
<proteinExistence type="predicted"/>
<reference evidence="1 2" key="1">
    <citation type="journal article" date="2015" name="Sci. Rep.">
        <title>Genome of the facultative scuticociliatosis pathogen Pseudocohnilembus persalinus provides insight into its virulence through horizontal gene transfer.</title>
        <authorList>
            <person name="Xiong J."/>
            <person name="Wang G."/>
            <person name="Cheng J."/>
            <person name="Tian M."/>
            <person name="Pan X."/>
            <person name="Warren A."/>
            <person name="Jiang C."/>
            <person name="Yuan D."/>
            <person name="Miao W."/>
        </authorList>
    </citation>
    <scope>NUCLEOTIDE SEQUENCE [LARGE SCALE GENOMIC DNA]</scope>
    <source>
        <strain evidence="1">36N120E</strain>
    </source>
</reference>
<evidence type="ECO:0000313" key="1">
    <source>
        <dbReference type="EMBL" id="KRX09358.1"/>
    </source>
</evidence>
<accession>A0A0V0R4G4</accession>
<evidence type="ECO:0000313" key="2">
    <source>
        <dbReference type="Proteomes" id="UP000054937"/>
    </source>
</evidence>
<comment type="caution">
    <text evidence="1">The sequence shown here is derived from an EMBL/GenBank/DDBJ whole genome shotgun (WGS) entry which is preliminary data.</text>
</comment>
<dbReference type="InParanoid" id="A0A0V0R4G4"/>